<keyword evidence="2" id="KW-1185">Reference proteome</keyword>
<organism evidence="1 2">
    <name type="scientific">Armillaria solidipes</name>
    <dbReference type="NCBI Taxonomy" id="1076256"/>
    <lineage>
        <taxon>Eukaryota</taxon>
        <taxon>Fungi</taxon>
        <taxon>Dikarya</taxon>
        <taxon>Basidiomycota</taxon>
        <taxon>Agaricomycotina</taxon>
        <taxon>Agaricomycetes</taxon>
        <taxon>Agaricomycetidae</taxon>
        <taxon>Agaricales</taxon>
        <taxon>Marasmiineae</taxon>
        <taxon>Physalacriaceae</taxon>
        <taxon>Armillaria</taxon>
    </lineage>
</organism>
<accession>A0A2H3BDV3</accession>
<reference evidence="2" key="1">
    <citation type="journal article" date="2017" name="Nat. Ecol. Evol.">
        <title>Genome expansion and lineage-specific genetic innovations in the forest pathogenic fungi Armillaria.</title>
        <authorList>
            <person name="Sipos G."/>
            <person name="Prasanna A.N."/>
            <person name="Walter M.C."/>
            <person name="O'Connor E."/>
            <person name="Balint B."/>
            <person name="Krizsan K."/>
            <person name="Kiss B."/>
            <person name="Hess J."/>
            <person name="Varga T."/>
            <person name="Slot J."/>
            <person name="Riley R."/>
            <person name="Boka B."/>
            <person name="Rigling D."/>
            <person name="Barry K."/>
            <person name="Lee J."/>
            <person name="Mihaltcheva S."/>
            <person name="LaButti K."/>
            <person name="Lipzen A."/>
            <person name="Waldron R."/>
            <person name="Moloney N.M."/>
            <person name="Sperisen C."/>
            <person name="Kredics L."/>
            <person name="Vagvoelgyi C."/>
            <person name="Patrignani A."/>
            <person name="Fitzpatrick D."/>
            <person name="Nagy I."/>
            <person name="Doyle S."/>
            <person name="Anderson J.B."/>
            <person name="Grigoriev I.V."/>
            <person name="Gueldener U."/>
            <person name="Muensterkoetter M."/>
            <person name="Nagy L.G."/>
        </authorList>
    </citation>
    <scope>NUCLEOTIDE SEQUENCE [LARGE SCALE GENOMIC DNA]</scope>
    <source>
        <strain evidence="2">28-4</strain>
    </source>
</reference>
<evidence type="ECO:0000313" key="2">
    <source>
        <dbReference type="Proteomes" id="UP000218334"/>
    </source>
</evidence>
<gene>
    <name evidence="1" type="ORF">ARMSODRAFT_961513</name>
</gene>
<proteinExistence type="predicted"/>
<name>A0A2H3BDV3_9AGAR</name>
<evidence type="ECO:0000313" key="1">
    <source>
        <dbReference type="EMBL" id="PBK65212.1"/>
    </source>
</evidence>
<sequence length="93" mass="10570">MNETVERGNERISNDVMAGLRAEAENCLLRNNLLCQEHLLREGNRSPAIIDFGEANTRVPGTNDEDWRRIIHGGLDMHYMRRLLESRGPGLAL</sequence>
<protein>
    <submittedName>
        <fullName evidence="1">Uncharacterized protein</fullName>
    </submittedName>
</protein>
<dbReference type="AlphaFoldDB" id="A0A2H3BDV3"/>
<dbReference type="EMBL" id="KZ293447">
    <property type="protein sequence ID" value="PBK65212.1"/>
    <property type="molecule type" value="Genomic_DNA"/>
</dbReference>
<dbReference type="Proteomes" id="UP000218334">
    <property type="component" value="Unassembled WGS sequence"/>
</dbReference>